<protein>
    <submittedName>
        <fullName evidence="2">Phenylacetic acid degradation protein paay</fullName>
    </submittedName>
</protein>
<gene>
    <name evidence="2" type="ORF">ASZ90_014433</name>
</gene>
<dbReference type="Pfam" id="PF14602">
    <property type="entry name" value="Hexapep_2"/>
    <property type="match status" value="1"/>
</dbReference>
<dbReference type="SUPFAM" id="SSF51161">
    <property type="entry name" value="Trimeric LpxA-like enzymes"/>
    <property type="match status" value="1"/>
</dbReference>
<dbReference type="PANTHER" id="PTHR43360">
    <property type="entry name" value="CARBON DIOXIDE CONCENTRATING MECHANISM PROTEIN CCMM"/>
    <property type="match status" value="1"/>
</dbReference>
<dbReference type="Gene3D" id="2.160.10.10">
    <property type="entry name" value="Hexapeptide repeat proteins"/>
    <property type="match status" value="1"/>
</dbReference>
<proteinExistence type="inferred from homology"/>
<dbReference type="InterPro" id="IPR052265">
    <property type="entry name" value="Gamma-CA"/>
</dbReference>
<dbReference type="EMBL" id="LNQE01001520">
    <property type="protein sequence ID" value="KUG15925.1"/>
    <property type="molecule type" value="Genomic_DNA"/>
</dbReference>
<accession>A0A0W8F520</accession>
<dbReference type="PANTHER" id="PTHR43360:SF1">
    <property type="entry name" value="CARBOXYSOME ASSEMBLY PROTEIN CCMM"/>
    <property type="match status" value="1"/>
</dbReference>
<organism evidence="2">
    <name type="scientific">hydrocarbon metagenome</name>
    <dbReference type="NCBI Taxonomy" id="938273"/>
    <lineage>
        <taxon>unclassified sequences</taxon>
        <taxon>metagenomes</taxon>
        <taxon>ecological metagenomes</taxon>
    </lineage>
</organism>
<name>A0A0W8F520_9ZZZZ</name>
<dbReference type="InterPro" id="IPR001451">
    <property type="entry name" value="Hexapep"/>
</dbReference>
<comment type="caution">
    <text evidence="2">The sequence shown here is derived from an EMBL/GenBank/DDBJ whole genome shotgun (WGS) entry which is preliminary data.</text>
</comment>
<dbReference type="AlphaFoldDB" id="A0A0W8F520"/>
<dbReference type="InterPro" id="IPR011004">
    <property type="entry name" value="Trimer_LpxA-like_sf"/>
</dbReference>
<sequence length="189" mass="20133">MLKANCRTSWNSTEIMPQIHSSSYVDESATIIGDVRVGKDVYIAPSVSLRADEASPIIIGDECNIQDSAVFHGLKGSSIELGENVSVAHGAVIHGPIKMGDECFVGFNSVVHASTLGKKCFVGHLAAVIGVTLAEGSFVPHGKVVDTQEKADALGRVPESLKDFNEEVVEVNCEFAKSYGIRRKSCVGQ</sequence>
<evidence type="ECO:0000256" key="1">
    <source>
        <dbReference type="ARBA" id="ARBA00023595"/>
    </source>
</evidence>
<evidence type="ECO:0000313" key="2">
    <source>
        <dbReference type="EMBL" id="KUG15925.1"/>
    </source>
</evidence>
<dbReference type="InterPro" id="IPR047223">
    <property type="entry name" value="CA_gamma_LbH"/>
</dbReference>
<reference evidence="2" key="1">
    <citation type="journal article" date="2015" name="Proc. Natl. Acad. Sci. U.S.A.">
        <title>Networks of energetic and metabolic interactions define dynamics in microbial communities.</title>
        <authorList>
            <person name="Embree M."/>
            <person name="Liu J.K."/>
            <person name="Al-Bassam M.M."/>
            <person name="Zengler K."/>
        </authorList>
    </citation>
    <scope>NUCLEOTIDE SEQUENCE</scope>
</reference>
<comment type="similarity">
    <text evidence="1">Belongs to the gamma-class carbonic anhydrase family.</text>
</comment>
<dbReference type="CDD" id="cd00710">
    <property type="entry name" value="LbH_gamma_CA"/>
    <property type="match status" value="1"/>
</dbReference>